<feature type="transmembrane region" description="Helical" evidence="1">
    <location>
        <begin position="249"/>
        <end position="268"/>
    </location>
</feature>
<feature type="transmembrane region" description="Helical" evidence="1">
    <location>
        <begin position="441"/>
        <end position="467"/>
    </location>
</feature>
<feature type="transmembrane region" description="Helical" evidence="1">
    <location>
        <begin position="20"/>
        <end position="40"/>
    </location>
</feature>
<evidence type="ECO:0000313" key="2">
    <source>
        <dbReference type="EMBL" id="QDT90368.1"/>
    </source>
</evidence>
<name>A0A517VBJ2_9PLAN</name>
<dbReference type="KEGG" id="gax:Pan161_20180"/>
<accession>A0A517VBJ2</accession>
<dbReference type="Proteomes" id="UP000316855">
    <property type="component" value="Chromosome"/>
</dbReference>
<proteinExistence type="predicted"/>
<feature type="transmembrane region" description="Helical" evidence="1">
    <location>
        <begin position="188"/>
        <end position="207"/>
    </location>
</feature>
<feature type="transmembrane region" description="Helical" evidence="1">
    <location>
        <begin position="315"/>
        <end position="334"/>
    </location>
</feature>
<keyword evidence="1" id="KW-1133">Transmembrane helix</keyword>
<dbReference type="OrthoDB" id="278798at2"/>
<feature type="transmembrane region" description="Helical" evidence="1">
    <location>
        <begin position="354"/>
        <end position="373"/>
    </location>
</feature>
<sequence>MDLELQSLVWKEWRERRRTFFVCLAWILCGVVYVTIYELVSGYRTPVARFGSICMVYSMFMTVFLAMRVCLSEVTQGTLPFTSSLPITLSRVAVIRLVGGIISLVGPIFLGSMILALLLALGILEQVPQRRDGYPSGFSIGELTSLTPAAGLILLAKITSVASVSATALFMVLVLAGARRRQESHIGFLGAAISFAWILPTEARVMLSRAGLFYLEDWIGVLFPQSMVISYGYGDGVGRFSDLDISNRIWLPLCLNVLMLCGLGYWFTQRYGTRSLDLTGRKKRRCSWPLFFSWISFPHRGQYFSLTWINLRQSVPLALAGLALACLMSFANILTSSYTEGGTIQLTVYSLSSAMWIIGILWATVVGSGIFAAELTPGLGHFWMSRPLKMNHWFWLKYLVGLFAVLTVLDGTTILLGWNMLSRSPLDPYINNQYIHDRNLLSWSYIACFPVLHAMMYSLAVLGVCWWKKPVRGAVMALAIFFISTMVIESIPGIMEFDPMYVYNNLFTAESQGQFDLSGNHFPPVFGTISAITVLTAYLASRKVKQLEF</sequence>
<evidence type="ECO:0000256" key="1">
    <source>
        <dbReference type="SAM" id="Phobius"/>
    </source>
</evidence>
<keyword evidence="3" id="KW-1185">Reference proteome</keyword>
<dbReference type="AlphaFoldDB" id="A0A517VBJ2"/>
<feature type="transmembrane region" description="Helical" evidence="1">
    <location>
        <begin position="521"/>
        <end position="540"/>
    </location>
</feature>
<dbReference type="RefSeq" id="WP_145226255.1">
    <property type="nucleotide sequence ID" value="NZ_CP036343.1"/>
</dbReference>
<keyword evidence="1" id="KW-0812">Transmembrane</keyword>
<organism evidence="2 3">
    <name type="scientific">Gimesia algae</name>
    <dbReference type="NCBI Taxonomy" id="2527971"/>
    <lineage>
        <taxon>Bacteria</taxon>
        <taxon>Pseudomonadati</taxon>
        <taxon>Planctomycetota</taxon>
        <taxon>Planctomycetia</taxon>
        <taxon>Planctomycetales</taxon>
        <taxon>Planctomycetaceae</taxon>
        <taxon>Gimesia</taxon>
    </lineage>
</organism>
<dbReference type="EMBL" id="CP036343">
    <property type="protein sequence ID" value="QDT90368.1"/>
    <property type="molecule type" value="Genomic_DNA"/>
</dbReference>
<feature type="transmembrane region" description="Helical" evidence="1">
    <location>
        <begin position="92"/>
        <end position="124"/>
    </location>
</feature>
<feature type="transmembrane region" description="Helical" evidence="1">
    <location>
        <begin position="394"/>
        <end position="421"/>
    </location>
</feature>
<keyword evidence="1" id="KW-0472">Membrane</keyword>
<feature type="transmembrane region" description="Helical" evidence="1">
    <location>
        <begin position="152"/>
        <end position="176"/>
    </location>
</feature>
<reference evidence="2 3" key="1">
    <citation type="submission" date="2019-02" db="EMBL/GenBank/DDBJ databases">
        <title>Deep-cultivation of Planctomycetes and their phenomic and genomic characterization uncovers novel biology.</title>
        <authorList>
            <person name="Wiegand S."/>
            <person name="Jogler M."/>
            <person name="Boedeker C."/>
            <person name="Pinto D."/>
            <person name="Vollmers J."/>
            <person name="Rivas-Marin E."/>
            <person name="Kohn T."/>
            <person name="Peeters S.H."/>
            <person name="Heuer A."/>
            <person name="Rast P."/>
            <person name="Oberbeckmann S."/>
            <person name="Bunk B."/>
            <person name="Jeske O."/>
            <person name="Meyerdierks A."/>
            <person name="Storesund J.E."/>
            <person name="Kallscheuer N."/>
            <person name="Luecker S."/>
            <person name="Lage O.M."/>
            <person name="Pohl T."/>
            <person name="Merkel B.J."/>
            <person name="Hornburger P."/>
            <person name="Mueller R.-W."/>
            <person name="Bruemmer F."/>
            <person name="Labrenz M."/>
            <person name="Spormann A.M."/>
            <person name="Op den Camp H."/>
            <person name="Overmann J."/>
            <person name="Amann R."/>
            <person name="Jetten M.S.M."/>
            <person name="Mascher T."/>
            <person name="Medema M.H."/>
            <person name="Devos D.P."/>
            <person name="Kaster A.-K."/>
            <person name="Ovreas L."/>
            <person name="Rohde M."/>
            <person name="Galperin M.Y."/>
            <person name="Jogler C."/>
        </authorList>
    </citation>
    <scope>NUCLEOTIDE SEQUENCE [LARGE SCALE GENOMIC DNA]</scope>
    <source>
        <strain evidence="2 3">Pan161</strain>
    </source>
</reference>
<evidence type="ECO:0000313" key="3">
    <source>
        <dbReference type="Proteomes" id="UP000316855"/>
    </source>
</evidence>
<gene>
    <name evidence="2" type="ORF">Pan161_20180</name>
</gene>
<feature type="transmembrane region" description="Helical" evidence="1">
    <location>
        <begin position="46"/>
        <end position="71"/>
    </location>
</feature>
<feature type="transmembrane region" description="Helical" evidence="1">
    <location>
        <begin position="474"/>
        <end position="495"/>
    </location>
</feature>
<protein>
    <submittedName>
        <fullName evidence="2">ABC-2 family transporter protein</fullName>
    </submittedName>
</protein>